<dbReference type="EMBL" id="JABFAJ010000003">
    <property type="protein sequence ID" value="NNU26156.1"/>
    <property type="molecule type" value="Genomic_DNA"/>
</dbReference>
<keyword evidence="1" id="KW-0472">Membrane</keyword>
<comment type="caution">
    <text evidence="2">The sequence shown here is derived from an EMBL/GenBank/DDBJ whole genome shotgun (WGS) entry which is preliminary data.</text>
</comment>
<protein>
    <submittedName>
        <fullName evidence="2">Uncharacterized protein</fullName>
    </submittedName>
</protein>
<gene>
    <name evidence="2" type="ORF">HLI28_01170</name>
</gene>
<reference evidence="2 3" key="1">
    <citation type="submission" date="2020-05" db="EMBL/GenBank/DDBJ databases">
        <title>Genome sequence of Isoptericola sp. JC619 isolated from Chilika lagoon, India.</title>
        <authorList>
            <person name="Kumar D."/>
            <person name="Appam K."/>
            <person name="Gandham S."/>
            <person name="Uppada J."/>
            <person name="Sasikala C."/>
            <person name="Venkata Ramana C."/>
        </authorList>
    </citation>
    <scope>NUCLEOTIDE SEQUENCE [LARGE SCALE GENOMIC DNA]</scope>
    <source>
        <strain evidence="2 3">JC619</strain>
    </source>
</reference>
<dbReference type="AlphaFoldDB" id="A0A849JRU1"/>
<keyword evidence="1" id="KW-1133">Transmembrane helix</keyword>
<dbReference type="Proteomes" id="UP000557204">
    <property type="component" value="Unassembled WGS sequence"/>
</dbReference>
<keyword evidence="3" id="KW-1185">Reference proteome</keyword>
<sequence length="71" mass="8067">MRKIPWASILTIVLAGAFSAVALFAALRGRVWAWLPFTLCAAVLVRELRYLQRSRRGHVGFDAPDRRAERD</sequence>
<organism evidence="2 3">
    <name type="scientific">Isoptericola sediminis</name>
    <dbReference type="NCBI Taxonomy" id="2733572"/>
    <lineage>
        <taxon>Bacteria</taxon>
        <taxon>Bacillati</taxon>
        <taxon>Actinomycetota</taxon>
        <taxon>Actinomycetes</taxon>
        <taxon>Micrococcales</taxon>
        <taxon>Promicromonosporaceae</taxon>
        <taxon>Isoptericola</taxon>
    </lineage>
</organism>
<keyword evidence="1" id="KW-0812">Transmembrane</keyword>
<evidence type="ECO:0000256" key="1">
    <source>
        <dbReference type="SAM" id="Phobius"/>
    </source>
</evidence>
<feature type="transmembrane region" description="Helical" evidence="1">
    <location>
        <begin position="31"/>
        <end position="48"/>
    </location>
</feature>
<proteinExistence type="predicted"/>
<accession>A0A849JRU1</accession>
<evidence type="ECO:0000313" key="2">
    <source>
        <dbReference type="EMBL" id="NNU26156.1"/>
    </source>
</evidence>
<name>A0A849JRU1_9MICO</name>
<evidence type="ECO:0000313" key="3">
    <source>
        <dbReference type="Proteomes" id="UP000557204"/>
    </source>
</evidence>
<feature type="transmembrane region" description="Helical" evidence="1">
    <location>
        <begin position="7"/>
        <end position="25"/>
    </location>
</feature>